<dbReference type="AlphaFoldDB" id="A2FN95"/>
<evidence type="ECO:0000313" key="3">
    <source>
        <dbReference type="Proteomes" id="UP000001542"/>
    </source>
</evidence>
<accession>A2FN95</accession>
<dbReference type="Proteomes" id="UP000001542">
    <property type="component" value="Unassembled WGS sequence"/>
</dbReference>
<name>A2FN95_TRIV3</name>
<gene>
    <name evidence="2" type="ORF">TVAG_336090</name>
</gene>
<proteinExistence type="predicted"/>
<dbReference type="InParanoid" id="A2FN95"/>
<evidence type="ECO:0000313" key="2">
    <source>
        <dbReference type="EMBL" id="EAX93623.1"/>
    </source>
</evidence>
<keyword evidence="3" id="KW-1185">Reference proteome</keyword>
<dbReference type="VEuPathDB" id="TrichDB:TVAGG3_0795500"/>
<dbReference type="EMBL" id="DS113901">
    <property type="protein sequence ID" value="EAX93623.1"/>
    <property type="molecule type" value="Genomic_DNA"/>
</dbReference>
<organism evidence="2 3">
    <name type="scientific">Trichomonas vaginalis (strain ATCC PRA-98 / G3)</name>
    <dbReference type="NCBI Taxonomy" id="412133"/>
    <lineage>
        <taxon>Eukaryota</taxon>
        <taxon>Metamonada</taxon>
        <taxon>Parabasalia</taxon>
        <taxon>Trichomonadida</taxon>
        <taxon>Trichomonadidae</taxon>
        <taxon>Trichomonas</taxon>
    </lineage>
</organism>
<feature type="region of interest" description="Disordered" evidence="1">
    <location>
        <begin position="79"/>
        <end position="99"/>
    </location>
</feature>
<reference evidence="2" key="2">
    <citation type="journal article" date="2007" name="Science">
        <title>Draft genome sequence of the sexually transmitted pathogen Trichomonas vaginalis.</title>
        <authorList>
            <person name="Carlton J.M."/>
            <person name="Hirt R.P."/>
            <person name="Silva J.C."/>
            <person name="Delcher A.L."/>
            <person name="Schatz M."/>
            <person name="Zhao Q."/>
            <person name="Wortman J.R."/>
            <person name="Bidwell S.L."/>
            <person name="Alsmark U.C.M."/>
            <person name="Besteiro S."/>
            <person name="Sicheritz-Ponten T."/>
            <person name="Noel C.J."/>
            <person name="Dacks J.B."/>
            <person name="Foster P.G."/>
            <person name="Simillion C."/>
            <person name="Van de Peer Y."/>
            <person name="Miranda-Saavedra D."/>
            <person name="Barton G.J."/>
            <person name="Westrop G.D."/>
            <person name="Mueller S."/>
            <person name="Dessi D."/>
            <person name="Fiori P.L."/>
            <person name="Ren Q."/>
            <person name="Paulsen I."/>
            <person name="Zhang H."/>
            <person name="Bastida-Corcuera F.D."/>
            <person name="Simoes-Barbosa A."/>
            <person name="Brown M.T."/>
            <person name="Hayes R.D."/>
            <person name="Mukherjee M."/>
            <person name="Okumura C.Y."/>
            <person name="Schneider R."/>
            <person name="Smith A.J."/>
            <person name="Vanacova S."/>
            <person name="Villalvazo M."/>
            <person name="Haas B.J."/>
            <person name="Pertea M."/>
            <person name="Feldblyum T.V."/>
            <person name="Utterback T.R."/>
            <person name="Shu C.L."/>
            <person name="Osoegawa K."/>
            <person name="de Jong P.J."/>
            <person name="Hrdy I."/>
            <person name="Horvathova L."/>
            <person name="Zubacova Z."/>
            <person name="Dolezal P."/>
            <person name="Malik S.B."/>
            <person name="Logsdon J.M. Jr."/>
            <person name="Henze K."/>
            <person name="Gupta A."/>
            <person name="Wang C.C."/>
            <person name="Dunne R.L."/>
            <person name="Upcroft J.A."/>
            <person name="Upcroft P."/>
            <person name="White O."/>
            <person name="Salzberg S.L."/>
            <person name="Tang P."/>
            <person name="Chiu C.-H."/>
            <person name="Lee Y.-S."/>
            <person name="Embley T.M."/>
            <person name="Coombs G.H."/>
            <person name="Mottram J.C."/>
            <person name="Tachezy J."/>
            <person name="Fraser-Liggett C.M."/>
            <person name="Johnson P.J."/>
        </authorList>
    </citation>
    <scope>NUCLEOTIDE SEQUENCE [LARGE SCALE GENOMIC DNA]</scope>
    <source>
        <strain evidence="2">G3</strain>
    </source>
</reference>
<feature type="compositionally biased region" description="Acidic residues" evidence="1">
    <location>
        <begin position="81"/>
        <end position="90"/>
    </location>
</feature>
<evidence type="ECO:0000256" key="1">
    <source>
        <dbReference type="SAM" id="MobiDB-lite"/>
    </source>
</evidence>
<dbReference type="KEGG" id="tva:4751344"/>
<reference evidence="2" key="1">
    <citation type="submission" date="2006-10" db="EMBL/GenBank/DDBJ databases">
        <authorList>
            <person name="Amadeo P."/>
            <person name="Zhao Q."/>
            <person name="Wortman J."/>
            <person name="Fraser-Liggett C."/>
            <person name="Carlton J."/>
        </authorList>
    </citation>
    <scope>NUCLEOTIDE SEQUENCE</scope>
    <source>
        <strain evidence="2">G3</strain>
    </source>
</reference>
<dbReference type="VEuPathDB" id="TrichDB:TVAG_336090"/>
<protein>
    <submittedName>
        <fullName evidence="2">Uncharacterized protein</fullName>
    </submittedName>
</protein>
<sequence length="125" mass="14641">MDYVDAYIERQLNCYITFKTMLCFCRRIARELGLKVDRLAKRNRNALLCWMAENWELIEPRIGDILLLLDKSNDEYSANNQDDEIEYDSSPEIKDEEPSPIETKKVIIPRIDEFIYSVGPTAGFI</sequence>
<dbReference type="RefSeq" id="XP_001306553.1">
    <property type="nucleotide sequence ID" value="XM_001306552.1"/>
</dbReference>